<dbReference type="SUPFAM" id="SSF52091">
    <property type="entry name" value="SpoIIaa-like"/>
    <property type="match status" value="1"/>
</dbReference>
<dbReference type="Pfam" id="PF13466">
    <property type="entry name" value="STAS_2"/>
    <property type="match status" value="1"/>
</dbReference>
<comment type="caution">
    <text evidence="2">The sequence shown here is derived from an EMBL/GenBank/DDBJ whole genome shotgun (WGS) entry which is preliminary data.</text>
</comment>
<dbReference type="PANTHER" id="PTHR35849">
    <property type="entry name" value="BLR2341 PROTEIN"/>
    <property type="match status" value="1"/>
</dbReference>
<dbReference type="PANTHER" id="PTHR35849:SF2">
    <property type="entry name" value="BLR2341 PROTEIN"/>
    <property type="match status" value="1"/>
</dbReference>
<dbReference type="InterPro" id="IPR058548">
    <property type="entry name" value="MlaB-like_STAS"/>
</dbReference>
<evidence type="ECO:0000259" key="1">
    <source>
        <dbReference type="PROSITE" id="PS50801"/>
    </source>
</evidence>
<dbReference type="Proteomes" id="UP001180453">
    <property type="component" value="Unassembled WGS sequence"/>
</dbReference>
<name>A0ABU1YUD5_ROSSA</name>
<dbReference type="InterPro" id="IPR052746">
    <property type="entry name" value="MlaB_ABC_Transporter"/>
</dbReference>
<dbReference type="RefSeq" id="WP_310271723.1">
    <property type="nucleotide sequence ID" value="NZ_JAVDXU010000005.1"/>
</dbReference>
<evidence type="ECO:0000313" key="2">
    <source>
        <dbReference type="EMBL" id="MDR7272489.1"/>
    </source>
</evidence>
<reference evidence="2 3" key="1">
    <citation type="submission" date="2023-07" db="EMBL/GenBank/DDBJ databases">
        <title>Sorghum-associated microbial communities from plants grown in Nebraska, USA.</title>
        <authorList>
            <person name="Schachtman D."/>
        </authorList>
    </citation>
    <scope>NUCLEOTIDE SEQUENCE [LARGE SCALE GENOMIC DNA]</scope>
    <source>
        <strain evidence="2 3">BE314</strain>
    </source>
</reference>
<dbReference type="InterPro" id="IPR002645">
    <property type="entry name" value="STAS_dom"/>
</dbReference>
<sequence length="106" mass="11120">MSAATLALDGELSIYRAAELKPLLLQTLAKADAGLEIDLSGVTEFDTAGLQLLMLAKQQARALQRELHLVGHSPAVLEVFELLNVATFFGDPLIVAAPAAGGRHGS</sequence>
<protein>
    <submittedName>
        <fullName evidence="2">Anti-anti-sigma factor</fullName>
    </submittedName>
</protein>
<dbReference type="InterPro" id="IPR036513">
    <property type="entry name" value="STAS_dom_sf"/>
</dbReference>
<accession>A0ABU1YUD5</accession>
<proteinExistence type="predicted"/>
<dbReference type="EMBL" id="JAVDXU010000005">
    <property type="protein sequence ID" value="MDR7272489.1"/>
    <property type="molecule type" value="Genomic_DNA"/>
</dbReference>
<gene>
    <name evidence="2" type="ORF">J2X20_005172</name>
</gene>
<dbReference type="CDD" id="cd07043">
    <property type="entry name" value="STAS_anti-anti-sigma_factors"/>
    <property type="match status" value="1"/>
</dbReference>
<feature type="domain" description="STAS" evidence="1">
    <location>
        <begin position="1"/>
        <end position="85"/>
    </location>
</feature>
<dbReference type="Gene3D" id="3.30.750.24">
    <property type="entry name" value="STAS domain"/>
    <property type="match status" value="1"/>
</dbReference>
<organism evidence="2 3">
    <name type="scientific">Roseateles saccharophilus</name>
    <name type="common">Pseudomonas saccharophila</name>
    <dbReference type="NCBI Taxonomy" id="304"/>
    <lineage>
        <taxon>Bacteria</taxon>
        <taxon>Pseudomonadati</taxon>
        <taxon>Pseudomonadota</taxon>
        <taxon>Betaproteobacteria</taxon>
        <taxon>Burkholderiales</taxon>
        <taxon>Sphaerotilaceae</taxon>
        <taxon>Roseateles</taxon>
    </lineage>
</organism>
<dbReference type="PROSITE" id="PS50801">
    <property type="entry name" value="STAS"/>
    <property type="match status" value="1"/>
</dbReference>
<keyword evidence="3" id="KW-1185">Reference proteome</keyword>
<evidence type="ECO:0000313" key="3">
    <source>
        <dbReference type="Proteomes" id="UP001180453"/>
    </source>
</evidence>